<reference evidence="9 10" key="1">
    <citation type="submission" date="2016-07" db="EMBL/GenBank/DDBJ databases">
        <title>Pervasive Adenine N6-methylation of Active Genes in Fungi.</title>
        <authorList>
            <consortium name="DOE Joint Genome Institute"/>
            <person name="Mondo S.J."/>
            <person name="Dannebaum R.O."/>
            <person name="Kuo R.C."/>
            <person name="Labutti K."/>
            <person name="Haridas S."/>
            <person name="Kuo A."/>
            <person name="Salamov A."/>
            <person name="Ahrendt S.R."/>
            <person name="Lipzen A."/>
            <person name="Sullivan W."/>
            <person name="Andreopoulos W.B."/>
            <person name="Clum A."/>
            <person name="Lindquist E."/>
            <person name="Daum C."/>
            <person name="Ramamoorthy G.K."/>
            <person name="Gryganskyi A."/>
            <person name="Culley D."/>
            <person name="Magnuson J.K."/>
            <person name="James T.Y."/>
            <person name="O'Malley M.A."/>
            <person name="Stajich J.E."/>
            <person name="Spatafora J.W."/>
            <person name="Visel A."/>
            <person name="Grigoriev I.V."/>
        </authorList>
    </citation>
    <scope>NUCLEOTIDE SEQUENCE [LARGE SCALE GENOMIC DNA]</scope>
    <source>
        <strain evidence="9 10">CBS 931.73</strain>
    </source>
</reference>
<dbReference type="PANTHER" id="PTHR12223">
    <property type="entry name" value="VESICULAR MANNOSE-BINDING LECTIN"/>
    <property type="match status" value="1"/>
</dbReference>
<dbReference type="FunCoup" id="A0A1Y1YP78">
    <property type="interactions" value="456"/>
</dbReference>
<evidence type="ECO:0000313" key="9">
    <source>
        <dbReference type="EMBL" id="ORX99778.1"/>
    </source>
</evidence>
<keyword evidence="4 6" id="KW-1133">Transmembrane helix</keyword>
<feature type="signal peptide" evidence="7">
    <location>
        <begin position="1"/>
        <end position="21"/>
    </location>
</feature>
<dbReference type="Pfam" id="PF03388">
    <property type="entry name" value="Lectin_leg-like"/>
    <property type="match status" value="1"/>
</dbReference>
<accession>A0A1Y1YP78</accession>
<dbReference type="PROSITE" id="PS51328">
    <property type="entry name" value="L_LECTIN_LIKE"/>
    <property type="match status" value="1"/>
</dbReference>
<dbReference type="EMBL" id="MCFE01000092">
    <property type="protein sequence ID" value="ORX99778.1"/>
    <property type="molecule type" value="Genomic_DNA"/>
</dbReference>
<dbReference type="OrthoDB" id="270293at2759"/>
<protein>
    <recommendedName>
        <fullName evidence="8">L-type lectin-like domain-containing protein</fullName>
    </recommendedName>
</protein>
<dbReference type="Gene3D" id="2.60.120.200">
    <property type="match status" value="1"/>
</dbReference>
<name>A0A1Y1YP78_9FUNG</name>
<dbReference type="InParanoid" id="A0A1Y1YP78"/>
<dbReference type="InterPro" id="IPR005052">
    <property type="entry name" value="Lectin_leg"/>
</dbReference>
<dbReference type="PANTHER" id="PTHR12223:SF45">
    <property type="entry name" value="RE50040P"/>
    <property type="match status" value="1"/>
</dbReference>
<dbReference type="InterPro" id="IPR013320">
    <property type="entry name" value="ConA-like_dom_sf"/>
</dbReference>
<dbReference type="GO" id="GO:0005537">
    <property type="term" value="F:D-mannose binding"/>
    <property type="evidence" value="ECO:0007669"/>
    <property type="project" value="TreeGrafter"/>
</dbReference>
<dbReference type="GO" id="GO:0030134">
    <property type="term" value="C:COPII-coated ER to Golgi transport vesicle"/>
    <property type="evidence" value="ECO:0007669"/>
    <property type="project" value="TreeGrafter"/>
</dbReference>
<evidence type="ECO:0000313" key="10">
    <source>
        <dbReference type="Proteomes" id="UP000193498"/>
    </source>
</evidence>
<dbReference type="SUPFAM" id="SSF49899">
    <property type="entry name" value="Concanavalin A-like lectins/glucanases"/>
    <property type="match status" value="1"/>
</dbReference>
<feature type="chain" id="PRO_5012734079" description="L-type lectin-like domain-containing protein" evidence="7">
    <location>
        <begin position="22"/>
        <end position="300"/>
    </location>
</feature>
<feature type="transmembrane region" description="Helical" evidence="6">
    <location>
        <begin position="272"/>
        <end position="290"/>
    </location>
</feature>
<dbReference type="Proteomes" id="UP000193498">
    <property type="component" value="Unassembled WGS sequence"/>
</dbReference>
<dbReference type="InterPro" id="IPR051136">
    <property type="entry name" value="Intracellular_Lectin-GPT"/>
</dbReference>
<evidence type="ECO:0000256" key="5">
    <source>
        <dbReference type="ARBA" id="ARBA00023136"/>
    </source>
</evidence>
<comment type="subcellular location">
    <subcellularLocation>
        <location evidence="1">Membrane</location>
        <topology evidence="1">Single-pass type I membrane protein</topology>
    </subcellularLocation>
</comment>
<dbReference type="GO" id="GO:0006888">
    <property type="term" value="P:endoplasmic reticulum to Golgi vesicle-mediated transport"/>
    <property type="evidence" value="ECO:0007669"/>
    <property type="project" value="TreeGrafter"/>
</dbReference>
<dbReference type="GO" id="GO:0000139">
    <property type="term" value="C:Golgi membrane"/>
    <property type="evidence" value="ECO:0007669"/>
    <property type="project" value="TreeGrafter"/>
</dbReference>
<keyword evidence="2 6" id="KW-0812">Transmembrane</keyword>
<evidence type="ECO:0000259" key="8">
    <source>
        <dbReference type="PROSITE" id="PS51328"/>
    </source>
</evidence>
<evidence type="ECO:0000256" key="4">
    <source>
        <dbReference type="ARBA" id="ARBA00022989"/>
    </source>
</evidence>
<dbReference type="GO" id="GO:0005793">
    <property type="term" value="C:endoplasmic reticulum-Golgi intermediate compartment"/>
    <property type="evidence" value="ECO:0007669"/>
    <property type="project" value="TreeGrafter"/>
</dbReference>
<comment type="caution">
    <text evidence="9">The sequence shown here is derived from an EMBL/GenBank/DDBJ whole genome shotgun (WGS) entry which is preliminary data.</text>
</comment>
<dbReference type="CDD" id="cd07308">
    <property type="entry name" value="lectin_leg-like"/>
    <property type="match status" value="1"/>
</dbReference>
<dbReference type="GO" id="GO:0005789">
    <property type="term" value="C:endoplasmic reticulum membrane"/>
    <property type="evidence" value="ECO:0007669"/>
    <property type="project" value="TreeGrafter"/>
</dbReference>
<feature type="domain" description="L-type lectin-like" evidence="8">
    <location>
        <begin position="26"/>
        <end position="249"/>
    </location>
</feature>
<dbReference type="AlphaFoldDB" id="A0A1Y1YP78"/>
<evidence type="ECO:0000256" key="7">
    <source>
        <dbReference type="SAM" id="SignalP"/>
    </source>
</evidence>
<proteinExistence type="predicted"/>
<dbReference type="STRING" id="1314790.A0A1Y1YP78"/>
<evidence type="ECO:0000256" key="3">
    <source>
        <dbReference type="ARBA" id="ARBA00022729"/>
    </source>
</evidence>
<evidence type="ECO:0000256" key="2">
    <source>
        <dbReference type="ARBA" id="ARBA00022692"/>
    </source>
</evidence>
<keyword evidence="5 6" id="KW-0472">Membrane</keyword>
<organism evidence="9 10">
    <name type="scientific">Basidiobolus meristosporus CBS 931.73</name>
    <dbReference type="NCBI Taxonomy" id="1314790"/>
    <lineage>
        <taxon>Eukaryota</taxon>
        <taxon>Fungi</taxon>
        <taxon>Fungi incertae sedis</taxon>
        <taxon>Zoopagomycota</taxon>
        <taxon>Entomophthoromycotina</taxon>
        <taxon>Basidiobolomycetes</taxon>
        <taxon>Basidiobolales</taxon>
        <taxon>Basidiobolaceae</taxon>
        <taxon>Basidiobolus</taxon>
    </lineage>
</organism>
<keyword evidence="10" id="KW-1185">Reference proteome</keyword>
<evidence type="ECO:0000256" key="1">
    <source>
        <dbReference type="ARBA" id="ARBA00004479"/>
    </source>
</evidence>
<gene>
    <name evidence="9" type="ORF">K493DRAFT_313074</name>
</gene>
<keyword evidence="3 7" id="KW-0732">Signal</keyword>
<sequence>MYRKAVFTFLTLAAGLLSATAQDDKSVYLGSHSLNVPYIDEEMRSNNFEFGGDTVIHTYRGIQLTPDLPSRAGWLWSKHALPTKAWEVEFEFKVHGSGSGVFGDGFAFWATTNDPQTGPVFGSVDRFDGLGLFFDTYANSKHSYSFPYVSAMIGDGKTSYDVGKDGEPTQAGGCEADFRGRPFPTKAKVSYVKDQYLEVKLQYQEEGKWTDCIFLNDISLPNVVYLGFSAHTGEISDFHEILSVTSHSLKSVNKPPRAPQPVHQNTDGSFGFLWKLIAIGTVGGLIYYVYQSNQRNAKRF</sequence>
<evidence type="ECO:0000256" key="6">
    <source>
        <dbReference type="SAM" id="Phobius"/>
    </source>
</evidence>